<evidence type="ECO:0000259" key="1">
    <source>
        <dbReference type="Pfam" id="PF14279"/>
    </source>
</evidence>
<dbReference type="EMBL" id="MN740489">
    <property type="protein sequence ID" value="QHU29418.1"/>
    <property type="molecule type" value="Genomic_DNA"/>
</dbReference>
<sequence length="213" mass="24740">MSFITKISKLYIEYKNKDNQTSFIQSKTELYRLLLDVISDNNEEFDMFFKNHISNLELNQYYFTRLSNPHRECIFNSFVDANDFIEKVSAFINDEEFYKELNSFLSQIIVSPNKKPIIVTTIENQKQKEKKKKYISATLKRLVWNKWIGEDIGKAKCLCCNVTAITQLSFHAGHIIAESNGGETNISNLKPICQNCNSSMGKKNMNDFMLSLK</sequence>
<proteinExistence type="predicted"/>
<dbReference type="Pfam" id="PF14279">
    <property type="entry name" value="HNH_5"/>
    <property type="match status" value="1"/>
</dbReference>
<protein>
    <recommendedName>
        <fullName evidence="1">HNH endonuclease 5 domain-containing protein</fullName>
    </recommendedName>
</protein>
<dbReference type="InterPro" id="IPR029471">
    <property type="entry name" value="HNH_5"/>
</dbReference>
<name>A0A6C0LHU1_9ZZZZ</name>
<accession>A0A6C0LHU1</accession>
<organism evidence="2">
    <name type="scientific">viral metagenome</name>
    <dbReference type="NCBI Taxonomy" id="1070528"/>
    <lineage>
        <taxon>unclassified sequences</taxon>
        <taxon>metagenomes</taxon>
        <taxon>organismal metagenomes</taxon>
    </lineage>
</organism>
<dbReference type="InterPro" id="IPR003615">
    <property type="entry name" value="HNH_nuc"/>
</dbReference>
<reference evidence="2" key="1">
    <citation type="journal article" date="2020" name="Nature">
        <title>Giant virus diversity and host interactions through global metagenomics.</title>
        <authorList>
            <person name="Schulz F."/>
            <person name="Roux S."/>
            <person name="Paez-Espino D."/>
            <person name="Jungbluth S."/>
            <person name="Walsh D.A."/>
            <person name="Denef V.J."/>
            <person name="McMahon K.D."/>
            <person name="Konstantinidis K.T."/>
            <person name="Eloe-Fadrosh E.A."/>
            <person name="Kyrpides N.C."/>
            <person name="Woyke T."/>
        </authorList>
    </citation>
    <scope>NUCLEOTIDE SEQUENCE</scope>
    <source>
        <strain evidence="2">GVMAG-M-3300027804-48</strain>
    </source>
</reference>
<dbReference type="CDD" id="cd00085">
    <property type="entry name" value="HNHc"/>
    <property type="match status" value="1"/>
</dbReference>
<dbReference type="AlphaFoldDB" id="A0A6C0LHU1"/>
<feature type="domain" description="HNH endonuclease 5" evidence="1">
    <location>
        <begin position="157"/>
        <end position="203"/>
    </location>
</feature>
<dbReference type="Gene3D" id="1.10.30.50">
    <property type="match status" value="1"/>
</dbReference>
<evidence type="ECO:0000313" key="2">
    <source>
        <dbReference type="EMBL" id="QHU29418.1"/>
    </source>
</evidence>